<dbReference type="EMBL" id="FNYY01000002">
    <property type="protein sequence ID" value="SEI77808.1"/>
    <property type="molecule type" value="Genomic_DNA"/>
</dbReference>
<dbReference type="SUPFAM" id="SSF51161">
    <property type="entry name" value="Trimeric LpxA-like enzymes"/>
    <property type="match status" value="1"/>
</dbReference>
<organism evidence="8 9">
    <name type="scientific">Marinovum algicola</name>
    <dbReference type="NCBI Taxonomy" id="42444"/>
    <lineage>
        <taxon>Bacteria</taxon>
        <taxon>Pseudomonadati</taxon>
        <taxon>Pseudomonadota</taxon>
        <taxon>Alphaproteobacteria</taxon>
        <taxon>Rhodobacterales</taxon>
        <taxon>Roseobacteraceae</taxon>
        <taxon>Marinovum</taxon>
    </lineage>
</organism>
<keyword evidence="3 7" id="KW-0808">Transferase</keyword>
<dbReference type="InterPro" id="IPR007691">
    <property type="entry name" value="LpxD"/>
</dbReference>
<keyword evidence="6 7" id="KW-0012">Acyltransferase</keyword>
<reference evidence="8 9" key="1">
    <citation type="submission" date="2016-10" db="EMBL/GenBank/DDBJ databases">
        <authorList>
            <person name="Varghese N."/>
            <person name="Submissions S."/>
        </authorList>
    </citation>
    <scope>NUCLEOTIDE SEQUENCE [LARGE SCALE GENOMIC DNA]</scope>
    <source>
        <strain evidence="8 9">FF3</strain>
    </source>
</reference>
<dbReference type="InterPro" id="IPR011004">
    <property type="entry name" value="Trimer_LpxA-like_sf"/>
</dbReference>
<dbReference type="InterPro" id="IPR001451">
    <property type="entry name" value="Hexapep"/>
</dbReference>
<evidence type="ECO:0000256" key="5">
    <source>
        <dbReference type="ARBA" id="ARBA00023098"/>
    </source>
</evidence>
<comment type="caution">
    <text evidence="8">The sequence shown here is derived from an EMBL/GenBank/DDBJ whole genome shotgun (WGS) entry which is preliminary data.</text>
</comment>
<dbReference type="NCBIfam" id="NF002060">
    <property type="entry name" value="PRK00892.1"/>
    <property type="match status" value="1"/>
</dbReference>
<feature type="active site" description="Proton acceptor" evidence="7">
    <location>
        <position position="259"/>
    </location>
</feature>
<evidence type="ECO:0000256" key="7">
    <source>
        <dbReference type="HAMAP-Rule" id="MF_00523"/>
    </source>
</evidence>
<dbReference type="HAMAP" id="MF_00523">
    <property type="entry name" value="LpxD"/>
    <property type="match status" value="1"/>
</dbReference>
<evidence type="ECO:0000313" key="9">
    <source>
        <dbReference type="Proteomes" id="UP000182932"/>
    </source>
</evidence>
<dbReference type="EC" id="2.3.1.191" evidence="7"/>
<comment type="subunit">
    <text evidence="7">Homotrimer.</text>
</comment>
<comment type="pathway">
    <text evidence="7">Bacterial outer membrane biogenesis; LPS lipid A biosynthesis.</text>
</comment>
<evidence type="ECO:0000256" key="6">
    <source>
        <dbReference type="ARBA" id="ARBA00023315"/>
    </source>
</evidence>
<comment type="catalytic activity">
    <reaction evidence="7">
        <text>a UDP-3-O-[(3R)-3-hydroxyacyl]-alpha-D-glucosamine + a (3R)-hydroxyacyl-[ACP] = a UDP-2-N,3-O-bis[(3R)-3-hydroxyacyl]-alpha-D-glucosamine + holo-[ACP] + H(+)</text>
        <dbReference type="Rhea" id="RHEA:53836"/>
        <dbReference type="Rhea" id="RHEA-COMP:9685"/>
        <dbReference type="Rhea" id="RHEA-COMP:9945"/>
        <dbReference type="ChEBI" id="CHEBI:15378"/>
        <dbReference type="ChEBI" id="CHEBI:64479"/>
        <dbReference type="ChEBI" id="CHEBI:78827"/>
        <dbReference type="ChEBI" id="CHEBI:137740"/>
        <dbReference type="ChEBI" id="CHEBI:137748"/>
        <dbReference type="EC" id="2.3.1.191"/>
    </reaction>
</comment>
<accession>A0A975W748</accession>
<name>A0A975W748_9RHOB</name>
<evidence type="ECO:0000256" key="3">
    <source>
        <dbReference type="ARBA" id="ARBA00022679"/>
    </source>
</evidence>
<keyword evidence="1 7" id="KW-0444">Lipid biosynthesis</keyword>
<dbReference type="RefSeq" id="WP_074834907.1">
    <property type="nucleotide sequence ID" value="NZ_CBDCHJ010000006.1"/>
</dbReference>
<dbReference type="Pfam" id="PF00132">
    <property type="entry name" value="Hexapep"/>
    <property type="match status" value="2"/>
</dbReference>
<evidence type="ECO:0000256" key="2">
    <source>
        <dbReference type="ARBA" id="ARBA00022556"/>
    </source>
</evidence>
<dbReference type="Gene3D" id="3.40.1390.10">
    <property type="entry name" value="MurE/MurF, N-terminal domain"/>
    <property type="match status" value="1"/>
</dbReference>
<gene>
    <name evidence="7" type="primary">lpxD</name>
    <name evidence="8" type="ORF">SAMN04487940_10221</name>
</gene>
<dbReference type="PROSITE" id="PS00101">
    <property type="entry name" value="HEXAPEP_TRANSFERASES"/>
    <property type="match status" value="1"/>
</dbReference>
<dbReference type="InterPro" id="IPR018357">
    <property type="entry name" value="Hexapep_transf_CS"/>
</dbReference>
<dbReference type="Proteomes" id="UP000182932">
    <property type="component" value="Unassembled WGS sequence"/>
</dbReference>
<dbReference type="GO" id="GO:0016410">
    <property type="term" value="F:N-acyltransferase activity"/>
    <property type="evidence" value="ECO:0007669"/>
    <property type="project" value="InterPro"/>
</dbReference>
<evidence type="ECO:0000256" key="1">
    <source>
        <dbReference type="ARBA" id="ARBA00022516"/>
    </source>
</evidence>
<protein>
    <recommendedName>
        <fullName evidence="7">UDP-3-O-acylglucosamine N-acyltransferase</fullName>
        <ecNumber evidence="7">2.3.1.191</ecNumber>
    </recommendedName>
</protein>
<evidence type="ECO:0000256" key="4">
    <source>
        <dbReference type="ARBA" id="ARBA00022737"/>
    </source>
</evidence>
<keyword evidence="9" id="KW-1185">Reference proteome</keyword>
<dbReference type="GO" id="GO:0103118">
    <property type="term" value="F:UDP-3-O-[(3R)-3-hydroxyacyl]-glucosamine N-acyltransferase activity"/>
    <property type="evidence" value="ECO:0007669"/>
    <property type="project" value="UniProtKB-EC"/>
</dbReference>
<evidence type="ECO:0000313" key="8">
    <source>
        <dbReference type="EMBL" id="SEI77808.1"/>
    </source>
</evidence>
<dbReference type="GO" id="GO:0009245">
    <property type="term" value="P:lipid A biosynthetic process"/>
    <property type="evidence" value="ECO:0007669"/>
    <property type="project" value="UniProtKB-UniRule"/>
</dbReference>
<dbReference type="PANTHER" id="PTHR43378:SF2">
    <property type="entry name" value="UDP-3-O-ACYLGLUCOSAMINE N-ACYLTRANSFERASE 1, MITOCHONDRIAL-RELATED"/>
    <property type="match status" value="1"/>
</dbReference>
<comment type="function">
    <text evidence="7">Catalyzes the N-acylation of UDP-3-O-acylglucosamine using 3-hydroxyacyl-ACP as the acyl donor. Is involved in the biosynthesis of lipid A, a phosphorylated glycolipid that anchors the lipopolysaccharide to the outer membrane of the cell.</text>
</comment>
<dbReference type="GO" id="GO:0016020">
    <property type="term" value="C:membrane"/>
    <property type="evidence" value="ECO:0007669"/>
    <property type="project" value="GOC"/>
</dbReference>
<dbReference type="CDD" id="cd03352">
    <property type="entry name" value="LbH_LpxD"/>
    <property type="match status" value="1"/>
</dbReference>
<dbReference type="AlphaFoldDB" id="A0A975W748"/>
<dbReference type="GeneID" id="80816891"/>
<comment type="similarity">
    <text evidence="7">Belongs to the transferase hexapeptide repeat family. LpxD subfamily.</text>
</comment>
<sequence>MTYTVQDIAAALGCEAAGATDISIEAVREPAEAGPEHLALAMKPEFAETLSQGRARAALLWTGADWQALGLEAAIFAQRPRFALAGLSQMMDPGARYPQGIHPTAVIDPSAEIGEGVTIGPLAMVGPNAVIGARSVIGPQCYIGAEVRLGGDALLHAQVTVAHGVTIGAHFMAQSGARIGSDGFSFVTPEKSGAERARETLGDQGEAKAQSWARIHSLGGVTIGNDVEVGSNTCIDRGTVRDTVIGDGTKIDNLVQIGHNCIIGKDCLICGHVGFAGSVKTGNNCVFGGQTGIADNLFIGDNVISGGGTTILSNVPSGRVMLGYPATKMDVQTESYKAIRRLPRLMRDVAALKKAVSKQGESD</sequence>
<keyword evidence="4 7" id="KW-0677">Repeat</keyword>
<keyword evidence="5 7" id="KW-0443">Lipid metabolism</keyword>
<dbReference type="Gene3D" id="2.160.10.10">
    <property type="entry name" value="Hexapeptide repeat proteins"/>
    <property type="match status" value="1"/>
</dbReference>
<dbReference type="NCBIfam" id="TIGR01853">
    <property type="entry name" value="lipid_A_lpxD"/>
    <property type="match status" value="1"/>
</dbReference>
<dbReference type="PANTHER" id="PTHR43378">
    <property type="entry name" value="UDP-3-O-ACYLGLUCOSAMINE N-ACYLTRANSFERASE"/>
    <property type="match status" value="1"/>
</dbReference>
<proteinExistence type="inferred from homology"/>
<keyword evidence="2 7" id="KW-0441">Lipid A biosynthesis</keyword>